<evidence type="ECO:0000313" key="2">
    <source>
        <dbReference type="EMBL" id="GBN07720.1"/>
    </source>
</evidence>
<protein>
    <submittedName>
        <fullName evidence="2">Uncharacterized protein</fullName>
    </submittedName>
</protein>
<comment type="caution">
    <text evidence="2">The sequence shown here is derived from an EMBL/GenBank/DDBJ whole genome shotgun (WGS) entry which is preliminary data.</text>
</comment>
<dbReference type="EMBL" id="BGPR01197084">
    <property type="protein sequence ID" value="GBN07720.1"/>
    <property type="molecule type" value="Genomic_DNA"/>
</dbReference>
<evidence type="ECO:0000313" key="3">
    <source>
        <dbReference type="Proteomes" id="UP000499080"/>
    </source>
</evidence>
<name>A0A4Y2L084_ARAVE</name>
<dbReference type="Proteomes" id="UP000499080">
    <property type="component" value="Unassembled WGS sequence"/>
</dbReference>
<sequence length="59" mass="6598">MAQKHLSQEEGCELHSQASILASILQKLVDRCALYHRGTPGDLAGSLEVFLFFSQEKHK</sequence>
<organism evidence="2 3">
    <name type="scientific">Araneus ventricosus</name>
    <name type="common">Orbweaver spider</name>
    <name type="synonym">Epeira ventricosa</name>
    <dbReference type="NCBI Taxonomy" id="182803"/>
    <lineage>
        <taxon>Eukaryota</taxon>
        <taxon>Metazoa</taxon>
        <taxon>Ecdysozoa</taxon>
        <taxon>Arthropoda</taxon>
        <taxon>Chelicerata</taxon>
        <taxon>Arachnida</taxon>
        <taxon>Araneae</taxon>
        <taxon>Araneomorphae</taxon>
        <taxon>Entelegynae</taxon>
        <taxon>Araneoidea</taxon>
        <taxon>Araneidae</taxon>
        <taxon>Araneus</taxon>
    </lineage>
</organism>
<evidence type="ECO:0000313" key="1">
    <source>
        <dbReference type="EMBL" id="GBN07655.1"/>
    </source>
</evidence>
<dbReference type="EMBL" id="BGPR01197061">
    <property type="protein sequence ID" value="GBN07655.1"/>
    <property type="molecule type" value="Genomic_DNA"/>
</dbReference>
<gene>
    <name evidence="2" type="ORF">AVEN_211033_1</name>
    <name evidence="1" type="ORF">AVEN_53521_1</name>
</gene>
<feature type="non-terminal residue" evidence="2">
    <location>
        <position position="59"/>
    </location>
</feature>
<keyword evidence="3" id="KW-1185">Reference proteome</keyword>
<dbReference type="AlphaFoldDB" id="A0A4Y2L084"/>
<reference evidence="2 3" key="1">
    <citation type="journal article" date="2019" name="Sci. Rep.">
        <title>Orb-weaving spider Araneus ventricosus genome elucidates the spidroin gene catalogue.</title>
        <authorList>
            <person name="Kono N."/>
            <person name="Nakamura H."/>
            <person name="Ohtoshi R."/>
            <person name="Moran D.A.P."/>
            <person name="Shinohara A."/>
            <person name="Yoshida Y."/>
            <person name="Fujiwara M."/>
            <person name="Mori M."/>
            <person name="Tomita M."/>
            <person name="Arakawa K."/>
        </authorList>
    </citation>
    <scope>NUCLEOTIDE SEQUENCE [LARGE SCALE GENOMIC DNA]</scope>
</reference>
<accession>A0A4Y2L084</accession>
<proteinExistence type="predicted"/>